<name>A0A845SLX9_9GAMM</name>
<dbReference type="EMBL" id="WUBS01000011">
    <property type="protein sequence ID" value="NDL64237.1"/>
    <property type="molecule type" value="Genomic_DNA"/>
</dbReference>
<protein>
    <submittedName>
        <fullName evidence="2">Uncharacterized protein</fullName>
    </submittedName>
</protein>
<keyword evidence="1" id="KW-1133">Transmembrane helix</keyword>
<gene>
    <name evidence="2" type="ORF">GRH90_15970</name>
</gene>
<reference evidence="2 3" key="1">
    <citation type="submission" date="2019-12" db="EMBL/GenBank/DDBJ databases">
        <authorList>
            <person name="Lee S.D."/>
        </authorList>
    </citation>
    <scope>NUCLEOTIDE SEQUENCE [LARGE SCALE GENOMIC DNA]</scope>
    <source>
        <strain evidence="2 3">SAP-6</strain>
    </source>
</reference>
<organism evidence="2 3">
    <name type="scientific">Acerihabitans arboris</name>
    <dbReference type="NCBI Taxonomy" id="2691583"/>
    <lineage>
        <taxon>Bacteria</taxon>
        <taxon>Pseudomonadati</taxon>
        <taxon>Pseudomonadota</taxon>
        <taxon>Gammaproteobacteria</taxon>
        <taxon>Enterobacterales</taxon>
        <taxon>Pectobacteriaceae</taxon>
        <taxon>Acerihabitans</taxon>
    </lineage>
</organism>
<feature type="transmembrane region" description="Helical" evidence="1">
    <location>
        <begin position="12"/>
        <end position="29"/>
    </location>
</feature>
<keyword evidence="3" id="KW-1185">Reference proteome</keyword>
<sequence>MLNFRLSLLESIFGLYMLLFLFIFLFGFYENELDKSFMKKATITVVSKEDLGKVVSAKTYDGFFESTRTEIMTEKAGFTVGKLITPAAGNMELRHSKATLGTETINLDEICQGTTCFKYKNLMLSSR</sequence>
<accession>A0A845SLX9</accession>
<proteinExistence type="predicted"/>
<dbReference type="RefSeq" id="WP_162366954.1">
    <property type="nucleotide sequence ID" value="NZ_WUBS01000011.1"/>
</dbReference>
<evidence type="ECO:0000313" key="2">
    <source>
        <dbReference type="EMBL" id="NDL64237.1"/>
    </source>
</evidence>
<reference evidence="2 3" key="2">
    <citation type="submission" date="2020-02" db="EMBL/GenBank/DDBJ databases">
        <title>The new genus of Enterobacteriales.</title>
        <authorList>
            <person name="Kim I.S."/>
        </authorList>
    </citation>
    <scope>NUCLEOTIDE SEQUENCE [LARGE SCALE GENOMIC DNA]</scope>
    <source>
        <strain evidence="2 3">SAP-6</strain>
    </source>
</reference>
<dbReference type="AlphaFoldDB" id="A0A845SLX9"/>
<evidence type="ECO:0000256" key="1">
    <source>
        <dbReference type="SAM" id="Phobius"/>
    </source>
</evidence>
<evidence type="ECO:0000313" key="3">
    <source>
        <dbReference type="Proteomes" id="UP000461443"/>
    </source>
</evidence>
<keyword evidence="1" id="KW-0472">Membrane</keyword>
<comment type="caution">
    <text evidence="2">The sequence shown here is derived from an EMBL/GenBank/DDBJ whole genome shotgun (WGS) entry which is preliminary data.</text>
</comment>
<keyword evidence="1" id="KW-0812">Transmembrane</keyword>
<dbReference type="Proteomes" id="UP000461443">
    <property type="component" value="Unassembled WGS sequence"/>
</dbReference>